<gene>
    <name evidence="7" type="ORF">AWP47_05395</name>
</gene>
<evidence type="ECO:0000256" key="2">
    <source>
        <dbReference type="ARBA" id="ARBA00006671"/>
    </source>
</evidence>
<dbReference type="GO" id="GO:0009289">
    <property type="term" value="C:pilus"/>
    <property type="evidence" value="ECO:0007669"/>
    <property type="project" value="UniProtKB-SubCell"/>
</dbReference>
<dbReference type="PANTHER" id="PTHR33420:SF12">
    <property type="entry name" value="FIMBRIN-LIKE PROTEIN FIMI-RELATED"/>
    <property type="match status" value="1"/>
</dbReference>
<evidence type="ECO:0000256" key="3">
    <source>
        <dbReference type="ARBA" id="ARBA00022729"/>
    </source>
</evidence>
<evidence type="ECO:0000313" key="7">
    <source>
        <dbReference type="EMBL" id="OKV15213.1"/>
    </source>
</evidence>
<dbReference type="Pfam" id="PF00419">
    <property type="entry name" value="Fimbrial"/>
    <property type="match status" value="1"/>
</dbReference>
<comment type="caution">
    <text evidence="7">The sequence shown here is derived from an EMBL/GenBank/DDBJ whole genome shotgun (WGS) entry which is preliminary data.</text>
</comment>
<sequence>MTIMMYKKLRYGLSVSMILAASQLVAPSYAATDSIGLTVVTTVETGTCDAQLVNDSNQQISAVDFGDVYISEIDKKLKIKTFKLQFKNCAGIPGKKALINLTKRATCEGTSNDGAGFANGSTGTGKASAVVVEVWNTTVPATGSAAPFSCAAPANKEVIIASATGNNVVDYPMSARLVVDKDKTVSDVTAGTFSAPATFTVTYN</sequence>
<comment type="subcellular location">
    <subcellularLocation>
        <location evidence="1">Fimbrium</location>
    </subcellularLocation>
</comment>
<keyword evidence="4" id="KW-0281">Fimbrium</keyword>
<comment type="similarity">
    <text evidence="2">Belongs to the fimbrial protein family.</text>
</comment>
<proteinExistence type="inferred from homology"/>
<evidence type="ECO:0000259" key="6">
    <source>
        <dbReference type="Pfam" id="PF00419"/>
    </source>
</evidence>
<feature type="chain" id="PRO_5032311293" evidence="5">
    <location>
        <begin position="31"/>
        <end position="204"/>
    </location>
</feature>
<dbReference type="AlphaFoldDB" id="A0A854C0T7"/>
<dbReference type="InterPro" id="IPR000259">
    <property type="entry name" value="Adhesion_dom_fimbrial"/>
</dbReference>
<dbReference type="PANTHER" id="PTHR33420">
    <property type="entry name" value="FIMBRIAL SUBUNIT ELFA-RELATED"/>
    <property type="match status" value="1"/>
</dbReference>
<feature type="signal peptide" evidence="5">
    <location>
        <begin position="1"/>
        <end position="30"/>
    </location>
</feature>
<dbReference type="GO" id="GO:0043709">
    <property type="term" value="P:cell adhesion involved in single-species biofilm formation"/>
    <property type="evidence" value="ECO:0007669"/>
    <property type="project" value="TreeGrafter"/>
</dbReference>
<dbReference type="Proteomes" id="UP000185794">
    <property type="component" value="Unassembled WGS sequence"/>
</dbReference>
<name>A0A854C0T7_ECOLX</name>
<keyword evidence="3 5" id="KW-0732">Signal</keyword>
<organism evidence="7 8">
    <name type="scientific">Escherichia coli</name>
    <dbReference type="NCBI Taxonomy" id="562"/>
    <lineage>
        <taxon>Bacteria</taxon>
        <taxon>Pseudomonadati</taxon>
        <taxon>Pseudomonadota</taxon>
        <taxon>Gammaproteobacteria</taxon>
        <taxon>Enterobacterales</taxon>
        <taxon>Enterobacteriaceae</taxon>
        <taxon>Escherichia</taxon>
    </lineage>
</organism>
<reference evidence="7 8" key="1">
    <citation type="journal article" date="2017" name="Front. Cell. Infect. Microbiol.">
        <title>Chaperone-usher pili loci of human colonization factor-negative enterotoxigenic Escherichia coli.</title>
        <authorList>
            <person name="Del Canto F."/>
            <person name="Vidal R."/>
            <person name="Stine O.C."/>
            <person name="Pop M."/>
        </authorList>
    </citation>
    <scope>NUCLEOTIDE SEQUENCE [LARGE SCALE GENOMIC DNA]</scope>
    <source>
        <strain evidence="7 8">700324</strain>
    </source>
</reference>
<evidence type="ECO:0000256" key="1">
    <source>
        <dbReference type="ARBA" id="ARBA00004561"/>
    </source>
</evidence>
<dbReference type="SUPFAM" id="SSF49401">
    <property type="entry name" value="Bacterial adhesins"/>
    <property type="match status" value="1"/>
</dbReference>
<dbReference type="InterPro" id="IPR008966">
    <property type="entry name" value="Adhesion_dom_sf"/>
</dbReference>
<dbReference type="Gene3D" id="2.60.40.1090">
    <property type="entry name" value="Fimbrial-type adhesion domain"/>
    <property type="match status" value="1"/>
</dbReference>
<dbReference type="InterPro" id="IPR036937">
    <property type="entry name" value="Adhesion_dom_fimbrial_sf"/>
</dbReference>
<protein>
    <submittedName>
        <fullName evidence="7">Fimbrial protein StaE</fullName>
    </submittedName>
</protein>
<evidence type="ECO:0000256" key="4">
    <source>
        <dbReference type="ARBA" id="ARBA00023263"/>
    </source>
</evidence>
<dbReference type="EMBL" id="LRKC01000094">
    <property type="protein sequence ID" value="OKV15213.1"/>
    <property type="molecule type" value="Genomic_DNA"/>
</dbReference>
<dbReference type="NCBIfam" id="NF011797">
    <property type="entry name" value="PRK15263.1-3"/>
    <property type="match status" value="1"/>
</dbReference>
<dbReference type="InterPro" id="IPR050263">
    <property type="entry name" value="Bact_Fimbrial_Adh_Pro"/>
</dbReference>
<evidence type="ECO:0000256" key="5">
    <source>
        <dbReference type="SAM" id="SignalP"/>
    </source>
</evidence>
<feature type="domain" description="Fimbrial-type adhesion" evidence="6">
    <location>
        <begin position="54"/>
        <end position="203"/>
    </location>
</feature>
<evidence type="ECO:0000313" key="8">
    <source>
        <dbReference type="Proteomes" id="UP000185794"/>
    </source>
</evidence>
<accession>A0A854C0T7</accession>